<evidence type="ECO:0000313" key="9">
    <source>
        <dbReference type="EMBL" id="KAL3423786.1"/>
    </source>
</evidence>
<protein>
    <submittedName>
        <fullName evidence="9">Alpha-ketoglutarate-dependent sulfonate dioxygenase 4</fullName>
    </submittedName>
</protein>
<sequence length="377" mass="42729">MAPSRTDNDHHEPPAPKTTYDINVPYSKPDDLETLRGRTEFPEYLAVWEPNLWFDSDFPVFEYHDPALRADKAKPNLFQPGVTIKHITPRMGSVLTGIKLETLSPAAKDELALLISERKIVAIREQSSFLHSGPSFQENFMEYFGKLSTQPVSGAIKGHPNFHIIHRDNNEEEIAKFFKHKSTSTLWHHDVSYERQPPGYVMLGIMACPEVGGDTVFADTAMAYKRLSPTFQAMIDNLKAVHTSRKMIAHVRAARGAIRADPIDSIHPIVRVHPVTGERAIFLNAEFLDEIVGLKENETELILKFLMDHVSKGHDFQCRVQWEKHSVVMFDGRNTQHTATVDYDSRVQARHLFRLAAMTEVPLSVEDSQKEIIDGPA</sequence>
<keyword evidence="3" id="KW-0479">Metal-binding</keyword>
<evidence type="ECO:0000256" key="6">
    <source>
        <dbReference type="ARBA" id="ARBA00023004"/>
    </source>
</evidence>
<evidence type="ECO:0000259" key="8">
    <source>
        <dbReference type="Pfam" id="PF02668"/>
    </source>
</evidence>
<keyword evidence="4 9" id="KW-0223">Dioxygenase</keyword>
<comment type="caution">
    <text evidence="9">The sequence shown here is derived from an EMBL/GenBank/DDBJ whole genome shotgun (WGS) entry which is preliminary data.</text>
</comment>
<dbReference type="InterPro" id="IPR042098">
    <property type="entry name" value="TauD-like_sf"/>
</dbReference>
<evidence type="ECO:0000256" key="1">
    <source>
        <dbReference type="ARBA" id="ARBA00001954"/>
    </source>
</evidence>
<feature type="domain" description="TauD/TfdA-like" evidence="8">
    <location>
        <begin position="84"/>
        <end position="355"/>
    </location>
</feature>
<dbReference type="PANTHER" id="PTHR30468:SF30">
    <property type="entry name" value="ALPHA-KETOGLUTARATE-DEPENDENT TAURINE DIOXYGENASE (AFU_ORTHOLOGUE AFUA_7G06030)"/>
    <property type="match status" value="1"/>
</dbReference>
<evidence type="ECO:0000256" key="2">
    <source>
        <dbReference type="ARBA" id="ARBA00005896"/>
    </source>
</evidence>
<evidence type="ECO:0000256" key="7">
    <source>
        <dbReference type="SAM" id="MobiDB-lite"/>
    </source>
</evidence>
<dbReference type="SUPFAM" id="SSF51197">
    <property type="entry name" value="Clavaminate synthase-like"/>
    <property type="match status" value="1"/>
</dbReference>
<keyword evidence="6" id="KW-0408">Iron</keyword>
<dbReference type="Proteomes" id="UP001629113">
    <property type="component" value="Unassembled WGS sequence"/>
</dbReference>
<keyword evidence="5" id="KW-0560">Oxidoreductase</keyword>
<evidence type="ECO:0000313" key="10">
    <source>
        <dbReference type="Proteomes" id="UP001629113"/>
    </source>
</evidence>
<evidence type="ECO:0000256" key="5">
    <source>
        <dbReference type="ARBA" id="ARBA00023002"/>
    </source>
</evidence>
<dbReference type="EMBL" id="JBFCZG010000004">
    <property type="protein sequence ID" value="KAL3423786.1"/>
    <property type="molecule type" value="Genomic_DNA"/>
</dbReference>
<dbReference type="GO" id="GO:0051213">
    <property type="term" value="F:dioxygenase activity"/>
    <property type="evidence" value="ECO:0007669"/>
    <property type="project" value="UniProtKB-KW"/>
</dbReference>
<accession>A0ABR4PLG5</accession>
<dbReference type="Pfam" id="PF02668">
    <property type="entry name" value="TauD"/>
    <property type="match status" value="1"/>
</dbReference>
<dbReference type="InterPro" id="IPR051323">
    <property type="entry name" value="AtsK-like"/>
</dbReference>
<evidence type="ECO:0000256" key="3">
    <source>
        <dbReference type="ARBA" id="ARBA00022723"/>
    </source>
</evidence>
<reference evidence="9 10" key="1">
    <citation type="submission" date="2024-06" db="EMBL/GenBank/DDBJ databases">
        <title>Complete genome of Phlyctema vagabunda strain 19-DSS-EL-015.</title>
        <authorList>
            <person name="Fiorenzani C."/>
        </authorList>
    </citation>
    <scope>NUCLEOTIDE SEQUENCE [LARGE SCALE GENOMIC DNA]</scope>
    <source>
        <strain evidence="9 10">19-DSS-EL-015</strain>
    </source>
</reference>
<organism evidence="9 10">
    <name type="scientific">Phlyctema vagabunda</name>
    <dbReference type="NCBI Taxonomy" id="108571"/>
    <lineage>
        <taxon>Eukaryota</taxon>
        <taxon>Fungi</taxon>
        <taxon>Dikarya</taxon>
        <taxon>Ascomycota</taxon>
        <taxon>Pezizomycotina</taxon>
        <taxon>Leotiomycetes</taxon>
        <taxon>Helotiales</taxon>
        <taxon>Dermateaceae</taxon>
        <taxon>Phlyctema</taxon>
    </lineage>
</organism>
<evidence type="ECO:0000256" key="4">
    <source>
        <dbReference type="ARBA" id="ARBA00022964"/>
    </source>
</evidence>
<name>A0ABR4PLG5_9HELO</name>
<dbReference type="Gene3D" id="3.60.130.10">
    <property type="entry name" value="Clavaminate synthase-like"/>
    <property type="match status" value="1"/>
</dbReference>
<gene>
    <name evidence="9" type="ORF">PVAG01_05533</name>
</gene>
<proteinExistence type="inferred from homology"/>
<feature type="region of interest" description="Disordered" evidence="7">
    <location>
        <begin position="1"/>
        <end position="23"/>
    </location>
</feature>
<keyword evidence="10" id="KW-1185">Reference proteome</keyword>
<feature type="compositionally biased region" description="Basic and acidic residues" evidence="7">
    <location>
        <begin position="1"/>
        <end position="14"/>
    </location>
</feature>
<dbReference type="InterPro" id="IPR003819">
    <property type="entry name" value="TauD/TfdA-like"/>
</dbReference>
<comment type="similarity">
    <text evidence="2">Belongs to the TfdA dioxygenase family.</text>
</comment>
<comment type="cofactor">
    <cofactor evidence="1">
        <name>Fe(2+)</name>
        <dbReference type="ChEBI" id="CHEBI:29033"/>
    </cofactor>
</comment>
<dbReference type="PANTHER" id="PTHR30468">
    <property type="entry name" value="ALPHA-KETOGLUTARATE-DEPENDENT SULFONATE DIOXYGENASE"/>
    <property type="match status" value="1"/>
</dbReference>